<gene>
    <name evidence="12" type="ORF">G2W53_023471</name>
</gene>
<dbReference type="FunFam" id="1.20.58.1040:FF:000001">
    <property type="entry name" value="Glucan endo-1,3-beta-glucosidase 4"/>
    <property type="match status" value="1"/>
</dbReference>
<feature type="domain" description="X8" evidence="11">
    <location>
        <begin position="419"/>
        <end position="503"/>
    </location>
</feature>
<reference evidence="12" key="1">
    <citation type="submission" date="2020-09" db="EMBL/GenBank/DDBJ databases">
        <title>Genome-Enabled Discovery of Anthraquinone Biosynthesis in Senna tora.</title>
        <authorList>
            <person name="Kang S.-H."/>
            <person name="Pandey R.P."/>
            <person name="Lee C.-M."/>
            <person name="Sim J.-S."/>
            <person name="Jeong J.-T."/>
            <person name="Choi B.-S."/>
            <person name="Jung M."/>
            <person name="Ginzburg D."/>
            <person name="Zhao K."/>
            <person name="Won S.Y."/>
            <person name="Oh T.-J."/>
            <person name="Yu Y."/>
            <person name="Kim N.-H."/>
            <person name="Lee O.R."/>
            <person name="Lee T.-H."/>
            <person name="Bashyal P."/>
            <person name="Kim T.-S."/>
            <person name="Lee W.-H."/>
            <person name="Kawkins C."/>
            <person name="Kim C.-K."/>
            <person name="Kim J.S."/>
            <person name="Ahn B.O."/>
            <person name="Rhee S.Y."/>
            <person name="Sohng J.K."/>
        </authorList>
    </citation>
    <scope>NUCLEOTIDE SEQUENCE</scope>
    <source>
        <tissue evidence="12">Leaf</tissue>
    </source>
</reference>
<name>A0A834WG21_9FABA</name>
<evidence type="ECO:0000256" key="3">
    <source>
        <dbReference type="ARBA" id="ARBA00022622"/>
    </source>
</evidence>
<keyword evidence="5" id="KW-0472">Membrane</keyword>
<dbReference type="Pfam" id="PF07983">
    <property type="entry name" value="X8"/>
    <property type="match status" value="1"/>
</dbReference>
<dbReference type="AlphaFoldDB" id="A0A834WG21"/>
<keyword evidence="7" id="KW-0325">Glycoprotein</keyword>
<keyword evidence="13" id="KW-1185">Reference proteome</keyword>
<evidence type="ECO:0000256" key="10">
    <source>
        <dbReference type="SAM" id="SignalP"/>
    </source>
</evidence>
<keyword evidence="2" id="KW-1003">Cell membrane</keyword>
<evidence type="ECO:0000259" key="11">
    <source>
        <dbReference type="SMART" id="SM00768"/>
    </source>
</evidence>
<evidence type="ECO:0000256" key="5">
    <source>
        <dbReference type="ARBA" id="ARBA00023136"/>
    </source>
</evidence>
<evidence type="ECO:0000256" key="9">
    <source>
        <dbReference type="SAM" id="MobiDB-lite"/>
    </source>
</evidence>
<evidence type="ECO:0000256" key="7">
    <source>
        <dbReference type="ARBA" id="ARBA00023180"/>
    </source>
</evidence>
<comment type="caution">
    <text evidence="12">The sequence shown here is derived from an EMBL/GenBank/DDBJ whole genome shotgun (WGS) entry which is preliminary data.</text>
</comment>
<feature type="signal peptide" evidence="10">
    <location>
        <begin position="1"/>
        <end position="22"/>
    </location>
</feature>
<organism evidence="12 13">
    <name type="scientific">Senna tora</name>
    <dbReference type="NCBI Taxonomy" id="362788"/>
    <lineage>
        <taxon>Eukaryota</taxon>
        <taxon>Viridiplantae</taxon>
        <taxon>Streptophyta</taxon>
        <taxon>Embryophyta</taxon>
        <taxon>Tracheophyta</taxon>
        <taxon>Spermatophyta</taxon>
        <taxon>Magnoliopsida</taxon>
        <taxon>eudicotyledons</taxon>
        <taxon>Gunneridae</taxon>
        <taxon>Pentapetalae</taxon>
        <taxon>rosids</taxon>
        <taxon>fabids</taxon>
        <taxon>Fabales</taxon>
        <taxon>Fabaceae</taxon>
        <taxon>Caesalpinioideae</taxon>
        <taxon>Cassia clade</taxon>
        <taxon>Senna</taxon>
    </lineage>
</organism>
<dbReference type="OrthoDB" id="417697at2759"/>
<dbReference type="Gene3D" id="3.20.20.80">
    <property type="entry name" value="Glycosidases"/>
    <property type="match status" value="1"/>
</dbReference>
<keyword evidence="8" id="KW-0449">Lipoprotein</keyword>
<evidence type="ECO:0000256" key="4">
    <source>
        <dbReference type="ARBA" id="ARBA00022729"/>
    </source>
</evidence>
<dbReference type="GO" id="GO:0005886">
    <property type="term" value="C:plasma membrane"/>
    <property type="evidence" value="ECO:0007669"/>
    <property type="project" value="UniProtKB-SubCell"/>
</dbReference>
<evidence type="ECO:0000256" key="6">
    <source>
        <dbReference type="ARBA" id="ARBA00023157"/>
    </source>
</evidence>
<dbReference type="Gene3D" id="1.20.58.1040">
    <property type="match status" value="1"/>
</dbReference>
<keyword evidence="6" id="KW-1015">Disulfide bond</keyword>
<proteinExistence type="predicted"/>
<comment type="subcellular location">
    <subcellularLocation>
        <location evidence="1">Cell membrane</location>
        <topology evidence="1">Lipid-anchor</topology>
        <topology evidence="1">GPI-anchor</topology>
    </subcellularLocation>
</comment>
<dbReference type="Proteomes" id="UP000634136">
    <property type="component" value="Unassembled WGS sequence"/>
</dbReference>
<feature type="region of interest" description="Disordered" evidence="9">
    <location>
        <begin position="503"/>
        <end position="581"/>
    </location>
</feature>
<evidence type="ECO:0000313" key="13">
    <source>
        <dbReference type="Proteomes" id="UP000634136"/>
    </source>
</evidence>
<protein>
    <submittedName>
        <fullName evidence="12">Glucan endo-1,3-beta-glucosidase 1</fullName>
    </submittedName>
</protein>
<evidence type="ECO:0000256" key="2">
    <source>
        <dbReference type="ARBA" id="ARBA00022475"/>
    </source>
</evidence>
<dbReference type="SMART" id="SM00768">
    <property type="entry name" value="X8"/>
    <property type="match status" value="1"/>
</dbReference>
<dbReference type="PANTHER" id="PTHR31044">
    <property type="entry name" value="BETA-1,3 GLUCANASE"/>
    <property type="match status" value="1"/>
</dbReference>
<keyword evidence="4 10" id="KW-0732">Signal</keyword>
<feature type="chain" id="PRO_5032669869" evidence="10">
    <location>
        <begin position="23"/>
        <end position="607"/>
    </location>
</feature>
<sequence length="607" mass="64795">MANSSSLCFFFLLSLFILCCSGTLVGFSYRERGNADDASEPAGIISFLKHNKVPQSHIRIFVTDRRILSIFTNSQQSLDFYLNESLVRNFIRSKPNAVSWIKHHLVDLLPQVEIKSIIASCGSIGQNEIPLLLSALESIHSVLRKLHIGREVKVSVAFPLSLLEKLKRLHGNDLNRILSFIKETNSFVMIEDSIHGELSMGDHFVQSIIKRATLVASILPYKDVPMVLTIKSPAIPSSMEVAQFSERVSKYLEATSTEGTGRIIALYAEVHAIETFEQEELKREEEEIFPLYRREILSKFHIRRTLDDITNPPNTVYPTNPTSPTQVITTPDTPTIITVPSTNPVTVSPTNPAATPVTVPSTTPVPLSPTNPANSGTAPITVPGAQPATYYPPPSGSVPVVNPIPPPANTNAPATTGQSWCVAKTGASETALQSALDYACGMGGADCSQIQQGGNCYNPNSLQNHASYAFNSYYQKNPAPTSCDFGGAASLVNVNPSTGSCIYPSSSSSSSSSTPVPLSPITTPSTPMPSSPTPTSSSSGTGTSGYGTPPSVLNSSNPAAGMGTTPVFGSESPGENTASSHSTILQPFLGFMVVVISMVSGKLSMRS</sequence>
<feature type="compositionally biased region" description="Low complexity" evidence="9">
    <location>
        <begin position="503"/>
        <end position="525"/>
    </location>
</feature>
<dbReference type="GO" id="GO:0098552">
    <property type="term" value="C:side of membrane"/>
    <property type="evidence" value="ECO:0007669"/>
    <property type="project" value="UniProtKB-KW"/>
</dbReference>
<accession>A0A834WG21</accession>
<evidence type="ECO:0000256" key="1">
    <source>
        <dbReference type="ARBA" id="ARBA00004609"/>
    </source>
</evidence>
<dbReference type="EMBL" id="JAAIUW010000008">
    <property type="protein sequence ID" value="KAF7818016.1"/>
    <property type="molecule type" value="Genomic_DNA"/>
</dbReference>
<dbReference type="InterPro" id="IPR044788">
    <property type="entry name" value="X8_dom_prot"/>
</dbReference>
<feature type="region of interest" description="Disordered" evidence="9">
    <location>
        <begin position="341"/>
        <end position="364"/>
    </location>
</feature>
<evidence type="ECO:0000313" key="12">
    <source>
        <dbReference type="EMBL" id="KAF7818016.1"/>
    </source>
</evidence>
<dbReference type="InterPro" id="IPR012946">
    <property type="entry name" value="X8"/>
</dbReference>
<keyword evidence="3" id="KW-0336">GPI-anchor</keyword>
<dbReference type="GO" id="GO:0009506">
    <property type="term" value="C:plasmodesma"/>
    <property type="evidence" value="ECO:0007669"/>
    <property type="project" value="UniProtKB-ARBA"/>
</dbReference>
<dbReference type="PANTHER" id="PTHR31044:SF120">
    <property type="entry name" value="CARBOHYDRATE-BINDING X8 DOMAIN SUPERFAMILY PROTEIN"/>
    <property type="match status" value="1"/>
</dbReference>
<evidence type="ECO:0000256" key="8">
    <source>
        <dbReference type="ARBA" id="ARBA00023288"/>
    </source>
</evidence>
<feature type="compositionally biased region" description="Low complexity" evidence="9">
    <location>
        <begin position="533"/>
        <end position="551"/>
    </location>
</feature>